<protein>
    <recommendedName>
        <fullName evidence="1">non-specific serine/threonine protein kinase</fullName>
        <ecNumber evidence="1">2.7.11.1</ecNumber>
    </recommendedName>
</protein>
<evidence type="ECO:0000313" key="8">
    <source>
        <dbReference type="EMBL" id="CAI6331701.1"/>
    </source>
</evidence>
<dbReference type="SMART" id="SM00220">
    <property type="entry name" value="S_TKc"/>
    <property type="match status" value="1"/>
</dbReference>
<proteinExistence type="predicted"/>
<keyword evidence="4" id="KW-0418">Kinase</keyword>
<dbReference type="PANTHER" id="PTHR43671:SF13">
    <property type="entry name" value="SERINE_THREONINE-PROTEIN KINASE NEK2"/>
    <property type="match status" value="1"/>
</dbReference>
<evidence type="ECO:0000256" key="5">
    <source>
        <dbReference type="ARBA" id="ARBA00022840"/>
    </source>
</evidence>
<dbReference type="Proteomes" id="UP001152607">
    <property type="component" value="Unassembled WGS sequence"/>
</dbReference>
<keyword evidence="5" id="KW-0067">ATP-binding</keyword>
<dbReference type="EC" id="2.7.11.1" evidence="1"/>
<dbReference type="GO" id="GO:0005524">
    <property type="term" value="F:ATP binding"/>
    <property type="evidence" value="ECO:0007669"/>
    <property type="project" value="UniProtKB-KW"/>
</dbReference>
<evidence type="ECO:0000256" key="2">
    <source>
        <dbReference type="ARBA" id="ARBA00022679"/>
    </source>
</evidence>
<comment type="caution">
    <text evidence="8">The sequence shown here is derived from an EMBL/GenBank/DDBJ whole genome shotgun (WGS) entry which is preliminary data.</text>
</comment>
<name>A0A9W4UBH7_9PLEO</name>
<dbReference type="GO" id="GO:0004674">
    <property type="term" value="F:protein serine/threonine kinase activity"/>
    <property type="evidence" value="ECO:0007669"/>
    <property type="project" value="UniProtKB-EC"/>
</dbReference>
<evidence type="ECO:0000256" key="3">
    <source>
        <dbReference type="ARBA" id="ARBA00022741"/>
    </source>
</evidence>
<feature type="region of interest" description="Disordered" evidence="6">
    <location>
        <begin position="20"/>
        <end position="49"/>
    </location>
</feature>
<dbReference type="OrthoDB" id="310217at2759"/>
<dbReference type="InterPro" id="IPR000719">
    <property type="entry name" value="Prot_kinase_dom"/>
</dbReference>
<evidence type="ECO:0000256" key="6">
    <source>
        <dbReference type="SAM" id="MobiDB-lite"/>
    </source>
</evidence>
<evidence type="ECO:0000259" key="7">
    <source>
        <dbReference type="PROSITE" id="PS50011"/>
    </source>
</evidence>
<accession>A0A9W4UBH7</accession>
<dbReference type="PROSITE" id="PS50011">
    <property type="entry name" value="PROTEIN_KINASE_DOM"/>
    <property type="match status" value="1"/>
</dbReference>
<keyword evidence="3" id="KW-0547">Nucleotide-binding</keyword>
<feature type="compositionally biased region" description="Basic and acidic residues" evidence="6">
    <location>
        <begin position="38"/>
        <end position="49"/>
    </location>
</feature>
<gene>
    <name evidence="8" type="ORF">PDIGIT_LOCUS4729</name>
</gene>
<organism evidence="8 9">
    <name type="scientific">Periconia digitata</name>
    <dbReference type="NCBI Taxonomy" id="1303443"/>
    <lineage>
        <taxon>Eukaryota</taxon>
        <taxon>Fungi</taxon>
        <taxon>Dikarya</taxon>
        <taxon>Ascomycota</taxon>
        <taxon>Pezizomycotina</taxon>
        <taxon>Dothideomycetes</taxon>
        <taxon>Pleosporomycetidae</taxon>
        <taxon>Pleosporales</taxon>
        <taxon>Massarineae</taxon>
        <taxon>Periconiaceae</taxon>
        <taxon>Periconia</taxon>
    </lineage>
</organism>
<keyword evidence="2" id="KW-0808">Transferase</keyword>
<sequence length="325" mass="37477">MRCMTFCIICPKLVDSRMDQPTYRNTQPKSMTNNNSKLKGEPSKEERLPDSRDGFIMIQRLYNGGAWNRGIFLVGDEASKKLAICKMLYPLIGSRNAFRESGILSRLQGHDNMVHMYRHCITYSENRIYMEYCKGGDLANIIDAYKEACCRIPDSFIWHVAESLMRALCTTHMGIWKEDRIEAPRKDWDPIYHGDIHERNVFITTPFTDSPYPRIVLGDFGSSHHNFGELDSNDQEFVEQLRKRDIVNFGATIHALRRVGPGKLKYSDPELDSLIIRCGTGMTDTSRIKIPFANEILGSILRSRETVRSRIKLEPLIKDFCDRKL</sequence>
<dbReference type="EMBL" id="CAOQHR010000003">
    <property type="protein sequence ID" value="CAI6331701.1"/>
    <property type="molecule type" value="Genomic_DNA"/>
</dbReference>
<dbReference type="InterPro" id="IPR050660">
    <property type="entry name" value="NEK_Ser/Thr_kinase"/>
</dbReference>
<dbReference type="Gene3D" id="1.10.510.10">
    <property type="entry name" value="Transferase(Phosphotransferase) domain 1"/>
    <property type="match status" value="1"/>
</dbReference>
<feature type="domain" description="Protein kinase" evidence="7">
    <location>
        <begin position="58"/>
        <end position="325"/>
    </location>
</feature>
<keyword evidence="9" id="KW-1185">Reference proteome</keyword>
<dbReference type="InterPro" id="IPR011009">
    <property type="entry name" value="Kinase-like_dom_sf"/>
</dbReference>
<evidence type="ECO:0000256" key="1">
    <source>
        <dbReference type="ARBA" id="ARBA00012513"/>
    </source>
</evidence>
<dbReference type="AlphaFoldDB" id="A0A9W4UBH7"/>
<evidence type="ECO:0000256" key="4">
    <source>
        <dbReference type="ARBA" id="ARBA00022777"/>
    </source>
</evidence>
<reference evidence="8" key="1">
    <citation type="submission" date="2023-01" db="EMBL/GenBank/DDBJ databases">
        <authorList>
            <person name="Van Ghelder C."/>
            <person name="Rancurel C."/>
        </authorList>
    </citation>
    <scope>NUCLEOTIDE SEQUENCE</scope>
    <source>
        <strain evidence="8">CNCM I-4278</strain>
    </source>
</reference>
<feature type="compositionally biased region" description="Polar residues" evidence="6">
    <location>
        <begin position="22"/>
        <end position="37"/>
    </location>
</feature>
<dbReference type="SUPFAM" id="SSF56112">
    <property type="entry name" value="Protein kinase-like (PK-like)"/>
    <property type="match status" value="1"/>
</dbReference>
<dbReference type="PANTHER" id="PTHR43671">
    <property type="entry name" value="SERINE/THREONINE-PROTEIN KINASE NEK"/>
    <property type="match status" value="1"/>
</dbReference>
<dbReference type="Pfam" id="PF00069">
    <property type="entry name" value="Pkinase"/>
    <property type="match status" value="1"/>
</dbReference>
<evidence type="ECO:0000313" key="9">
    <source>
        <dbReference type="Proteomes" id="UP001152607"/>
    </source>
</evidence>